<evidence type="ECO:0000256" key="9">
    <source>
        <dbReference type="ARBA" id="ARBA00022692"/>
    </source>
</evidence>
<dbReference type="InterPro" id="IPR036097">
    <property type="entry name" value="HisK_dim/P_sf"/>
</dbReference>
<comment type="cofactor">
    <cofactor evidence="3">
        <name>Mg(2+)</name>
        <dbReference type="ChEBI" id="CHEBI:18420"/>
    </cofactor>
</comment>
<protein>
    <recommendedName>
        <fullName evidence="21">Signal transduction histidine-protein kinase/phosphatase MprB</fullName>
        <ecNumber evidence="5">2.7.13.3</ecNumber>
    </recommendedName>
    <alternativeName>
        <fullName evidence="22">Mycobacterial persistence regulator B</fullName>
    </alternativeName>
</protein>
<keyword evidence="24" id="KW-0472">Membrane</keyword>
<evidence type="ECO:0000256" key="13">
    <source>
        <dbReference type="ARBA" id="ARBA00022840"/>
    </source>
</evidence>
<evidence type="ECO:0000313" key="28">
    <source>
        <dbReference type="Proteomes" id="UP001596139"/>
    </source>
</evidence>
<evidence type="ECO:0000256" key="18">
    <source>
        <dbReference type="ARBA" id="ARBA00023016"/>
    </source>
</evidence>
<dbReference type="InterPro" id="IPR003660">
    <property type="entry name" value="HAMP_dom"/>
</dbReference>
<comment type="caution">
    <text evidence="27">The sequence shown here is derived from an EMBL/GenBank/DDBJ whole genome shotgun (WGS) entry which is preliminary data.</text>
</comment>
<evidence type="ECO:0000256" key="1">
    <source>
        <dbReference type="ARBA" id="ARBA00000085"/>
    </source>
</evidence>
<evidence type="ECO:0000256" key="5">
    <source>
        <dbReference type="ARBA" id="ARBA00012438"/>
    </source>
</evidence>
<keyword evidence="14" id="KW-0460">Magnesium</keyword>
<evidence type="ECO:0000256" key="7">
    <source>
        <dbReference type="ARBA" id="ARBA00022553"/>
    </source>
</evidence>
<feature type="region of interest" description="Disordered" evidence="23">
    <location>
        <begin position="288"/>
        <end position="308"/>
    </location>
</feature>
<feature type="transmembrane region" description="Helical" evidence="24">
    <location>
        <begin position="153"/>
        <end position="171"/>
    </location>
</feature>
<keyword evidence="18" id="KW-0346">Stress response</keyword>
<keyword evidence="8" id="KW-0808">Transferase</keyword>
<dbReference type="InterPro" id="IPR003661">
    <property type="entry name" value="HisK_dim/P_dom"/>
</dbReference>
<keyword evidence="13" id="KW-0067">ATP-binding</keyword>
<accession>A0ABW1MN80</accession>
<evidence type="ECO:0000256" key="19">
    <source>
        <dbReference type="ARBA" id="ARBA00023026"/>
    </source>
</evidence>
<feature type="domain" description="HAMP" evidence="26">
    <location>
        <begin position="176"/>
        <end position="228"/>
    </location>
</feature>
<keyword evidence="17" id="KW-0902">Two-component regulatory system</keyword>
<dbReference type="SMART" id="SM00387">
    <property type="entry name" value="HATPase_c"/>
    <property type="match status" value="1"/>
</dbReference>
<dbReference type="SMART" id="SM00388">
    <property type="entry name" value="HisKA"/>
    <property type="match status" value="1"/>
</dbReference>
<evidence type="ECO:0000256" key="24">
    <source>
        <dbReference type="SAM" id="Phobius"/>
    </source>
</evidence>
<dbReference type="EC" id="2.7.13.3" evidence="5"/>
<keyword evidence="11 27" id="KW-0418">Kinase</keyword>
<keyword evidence="19" id="KW-0843">Virulence</keyword>
<keyword evidence="15" id="KW-0904">Protein phosphatase</keyword>
<keyword evidence="7" id="KW-0597">Phosphoprotein</keyword>
<dbReference type="RefSeq" id="WP_037798965.1">
    <property type="nucleotide sequence ID" value="NZ_JBHSPX010000006.1"/>
</dbReference>
<dbReference type="InterPro" id="IPR050980">
    <property type="entry name" value="2C_sensor_his_kinase"/>
</dbReference>
<name>A0ABW1MN80_9ACTN</name>
<keyword evidence="28" id="KW-1185">Reference proteome</keyword>
<evidence type="ECO:0000256" key="6">
    <source>
        <dbReference type="ARBA" id="ARBA00022475"/>
    </source>
</evidence>
<evidence type="ECO:0000256" key="2">
    <source>
        <dbReference type="ARBA" id="ARBA00001936"/>
    </source>
</evidence>
<feature type="region of interest" description="Disordered" evidence="23">
    <location>
        <begin position="379"/>
        <end position="491"/>
    </location>
</feature>
<dbReference type="InterPro" id="IPR005467">
    <property type="entry name" value="His_kinase_dom"/>
</dbReference>
<dbReference type="InterPro" id="IPR003594">
    <property type="entry name" value="HATPase_dom"/>
</dbReference>
<feature type="compositionally biased region" description="Gly residues" evidence="23">
    <location>
        <begin position="404"/>
        <end position="413"/>
    </location>
</feature>
<evidence type="ECO:0000256" key="12">
    <source>
        <dbReference type="ARBA" id="ARBA00022801"/>
    </source>
</evidence>
<evidence type="ECO:0000256" key="3">
    <source>
        <dbReference type="ARBA" id="ARBA00001946"/>
    </source>
</evidence>
<dbReference type="PROSITE" id="PS50109">
    <property type="entry name" value="HIS_KIN"/>
    <property type="match status" value="1"/>
</dbReference>
<dbReference type="CDD" id="cd06225">
    <property type="entry name" value="HAMP"/>
    <property type="match status" value="1"/>
</dbReference>
<dbReference type="Gene3D" id="3.30.565.10">
    <property type="entry name" value="Histidine kinase-like ATPase, C-terminal domain"/>
    <property type="match status" value="1"/>
</dbReference>
<evidence type="ECO:0000313" key="27">
    <source>
        <dbReference type="EMBL" id="MFC6065143.1"/>
    </source>
</evidence>
<proteinExistence type="predicted"/>
<dbReference type="SUPFAM" id="SSF55874">
    <property type="entry name" value="ATPase domain of HSP90 chaperone/DNA topoisomerase II/histidine kinase"/>
    <property type="match status" value="1"/>
</dbReference>
<evidence type="ECO:0000256" key="17">
    <source>
        <dbReference type="ARBA" id="ARBA00023012"/>
    </source>
</evidence>
<dbReference type="PANTHER" id="PTHR44936">
    <property type="entry name" value="SENSOR PROTEIN CREC"/>
    <property type="match status" value="1"/>
</dbReference>
<comment type="cofactor">
    <cofactor evidence="2">
        <name>Mn(2+)</name>
        <dbReference type="ChEBI" id="CHEBI:29035"/>
    </cofactor>
</comment>
<evidence type="ECO:0000256" key="20">
    <source>
        <dbReference type="ARBA" id="ARBA00023211"/>
    </source>
</evidence>
<evidence type="ECO:0000259" key="25">
    <source>
        <dbReference type="PROSITE" id="PS50109"/>
    </source>
</evidence>
<dbReference type="Proteomes" id="UP001596139">
    <property type="component" value="Unassembled WGS sequence"/>
</dbReference>
<reference evidence="28" key="1">
    <citation type="journal article" date="2019" name="Int. J. Syst. Evol. Microbiol.">
        <title>The Global Catalogue of Microorganisms (GCM) 10K type strain sequencing project: providing services to taxonomists for standard genome sequencing and annotation.</title>
        <authorList>
            <consortium name="The Broad Institute Genomics Platform"/>
            <consortium name="The Broad Institute Genome Sequencing Center for Infectious Disease"/>
            <person name="Wu L."/>
            <person name="Ma J."/>
        </authorList>
    </citation>
    <scope>NUCLEOTIDE SEQUENCE [LARGE SCALE GENOMIC DNA]</scope>
    <source>
        <strain evidence="28">CGMCC 1.15180</strain>
    </source>
</reference>
<evidence type="ECO:0000256" key="22">
    <source>
        <dbReference type="ARBA" id="ARBA00041776"/>
    </source>
</evidence>
<organism evidence="27 28">
    <name type="scientific">Streptomyces ochraceiscleroticus</name>
    <dbReference type="NCBI Taxonomy" id="47761"/>
    <lineage>
        <taxon>Bacteria</taxon>
        <taxon>Bacillati</taxon>
        <taxon>Actinomycetota</taxon>
        <taxon>Actinomycetes</taxon>
        <taxon>Kitasatosporales</taxon>
        <taxon>Streptomycetaceae</taxon>
        <taxon>Streptomyces</taxon>
    </lineage>
</organism>
<evidence type="ECO:0000256" key="8">
    <source>
        <dbReference type="ARBA" id="ARBA00022679"/>
    </source>
</evidence>
<evidence type="ECO:0000256" key="11">
    <source>
        <dbReference type="ARBA" id="ARBA00022777"/>
    </source>
</evidence>
<keyword evidence="16 24" id="KW-1133">Transmembrane helix</keyword>
<dbReference type="PRINTS" id="PR00344">
    <property type="entry name" value="BCTRLSENSOR"/>
</dbReference>
<dbReference type="SMART" id="SM00304">
    <property type="entry name" value="HAMP"/>
    <property type="match status" value="1"/>
</dbReference>
<dbReference type="InterPro" id="IPR004358">
    <property type="entry name" value="Sig_transdc_His_kin-like_C"/>
</dbReference>
<evidence type="ECO:0000256" key="21">
    <source>
        <dbReference type="ARBA" id="ARBA00040454"/>
    </source>
</evidence>
<keyword evidence="9 24" id="KW-0812">Transmembrane</keyword>
<keyword evidence="20" id="KW-0464">Manganese</keyword>
<dbReference type="Pfam" id="PF02518">
    <property type="entry name" value="HATPase_c"/>
    <property type="match status" value="1"/>
</dbReference>
<gene>
    <name evidence="27" type="ORF">ACFP4F_21710</name>
</gene>
<dbReference type="PROSITE" id="PS50885">
    <property type="entry name" value="HAMP"/>
    <property type="match status" value="1"/>
</dbReference>
<comment type="subcellular location">
    <subcellularLocation>
        <location evidence="4">Cell membrane</location>
        <topology evidence="4">Multi-pass membrane protein</topology>
    </subcellularLocation>
</comment>
<feature type="compositionally biased region" description="Gly residues" evidence="23">
    <location>
        <begin position="293"/>
        <end position="304"/>
    </location>
</feature>
<dbReference type="Gene3D" id="1.10.287.130">
    <property type="match status" value="1"/>
</dbReference>
<evidence type="ECO:0000256" key="10">
    <source>
        <dbReference type="ARBA" id="ARBA00022741"/>
    </source>
</evidence>
<keyword evidence="6" id="KW-1003">Cell membrane</keyword>
<evidence type="ECO:0000256" key="23">
    <source>
        <dbReference type="SAM" id="MobiDB-lite"/>
    </source>
</evidence>
<evidence type="ECO:0000256" key="4">
    <source>
        <dbReference type="ARBA" id="ARBA00004651"/>
    </source>
</evidence>
<keyword evidence="10" id="KW-0547">Nucleotide-binding</keyword>
<evidence type="ECO:0000256" key="15">
    <source>
        <dbReference type="ARBA" id="ARBA00022912"/>
    </source>
</evidence>
<dbReference type="Pfam" id="PF00672">
    <property type="entry name" value="HAMP"/>
    <property type="match status" value="1"/>
</dbReference>
<dbReference type="PANTHER" id="PTHR44936:SF9">
    <property type="entry name" value="SENSOR PROTEIN CREC"/>
    <property type="match status" value="1"/>
</dbReference>
<sequence length="491" mass="49490">MRLRILLVTAVTTALVLATLLVPLALLTRSHAADRATADATARAQSLAAGIGTALAHPGPEASRTTAASLVTAANGADLPRTSVILADGTVLGPPAHVTDAVRLARYGRAFAYAPPEGGQTVLVPVQGTSGGTAVVHVALTDEQLYAGTLPSWLAFAGLGAGLVLLGLLVADRLGARLVGSTQRLAKVADRLAAGDLTARAEPDGPPELRLVAGQLNHLAGRIEGFLTAERENAADLAHRLRTPVAALRLDAEGLRDPAEAERIAADVAALERSVDEVIRTARKPLRDATGLTGAGGPSRGGAGEPSADLAAVARERADFWRPLAEDQGRTLDFHAPDAPVYVRADEAELAAAVDALIGNVFDHTPEGVGMRLSVSAAAGQEPGGSTAEGAGGGSVPGRASGRTGPGAAGRTGGLLVIEDDGPGFPEGHVPQRGKSGGGSTGLGLDIVRRVAEESGGRTELTAARRASGGEDTPGDGRGARVEAHLGGPSA</sequence>
<dbReference type="EMBL" id="JBHSPX010000006">
    <property type="protein sequence ID" value="MFC6065143.1"/>
    <property type="molecule type" value="Genomic_DNA"/>
</dbReference>
<evidence type="ECO:0000256" key="14">
    <source>
        <dbReference type="ARBA" id="ARBA00022842"/>
    </source>
</evidence>
<dbReference type="InterPro" id="IPR036890">
    <property type="entry name" value="HATPase_C_sf"/>
</dbReference>
<comment type="catalytic activity">
    <reaction evidence="1">
        <text>ATP + protein L-histidine = ADP + protein N-phospho-L-histidine.</text>
        <dbReference type="EC" id="2.7.13.3"/>
    </reaction>
</comment>
<feature type="compositionally biased region" description="Basic and acidic residues" evidence="23">
    <location>
        <begin position="447"/>
        <end position="457"/>
    </location>
</feature>
<evidence type="ECO:0000259" key="26">
    <source>
        <dbReference type="PROSITE" id="PS50885"/>
    </source>
</evidence>
<keyword evidence="12" id="KW-0378">Hydrolase</keyword>
<dbReference type="GO" id="GO:0016301">
    <property type="term" value="F:kinase activity"/>
    <property type="evidence" value="ECO:0007669"/>
    <property type="project" value="UniProtKB-KW"/>
</dbReference>
<feature type="domain" description="Histidine kinase" evidence="25">
    <location>
        <begin position="236"/>
        <end position="461"/>
    </location>
</feature>
<dbReference type="CDD" id="cd00082">
    <property type="entry name" value="HisKA"/>
    <property type="match status" value="1"/>
</dbReference>
<evidence type="ECO:0000256" key="16">
    <source>
        <dbReference type="ARBA" id="ARBA00022989"/>
    </source>
</evidence>
<dbReference type="SUPFAM" id="SSF47384">
    <property type="entry name" value="Homodimeric domain of signal transducing histidine kinase"/>
    <property type="match status" value="1"/>
</dbReference>